<proteinExistence type="predicted"/>
<dbReference type="EMBL" id="BMUB01000002">
    <property type="protein sequence ID" value="GGU62542.1"/>
    <property type="molecule type" value="Genomic_DNA"/>
</dbReference>
<sequence>MDSPTVLRRRLGSELRRLRDRAGLQAKAVADELGFSATKVSRIESGQTTLKESDVRAMLELYGVSDEAELRQFISLTRRSTQRGWWHDYGDTLPDWFQTYVGLEADAARIRSHETELIPGLFQTPDYSRAIFRASLAGQDGDIEGTIGRRSRLRMQRQEILRRPNPPEIHAVLNEAALSRPVGSHGVMHEQILHLLKLAAEPSISIQVLPLSAGAHAAMSMPFHLLSFADVPGQIVYVEALTSSLYLERESDIARHEFVFEQLAKTAMTPQDSAAWMNQLLKERYRNDS</sequence>
<accession>A0A1E7N4N7</accession>
<evidence type="ECO:0000313" key="3">
    <source>
        <dbReference type="EMBL" id="OEV35658.1"/>
    </source>
</evidence>
<dbReference type="Gene3D" id="1.10.260.40">
    <property type="entry name" value="lambda repressor-like DNA-binding domains"/>
    <property type="match status" value="1"/>
</dbReference>
<gene>
    <name evidence="2" type="ORF">GCM10010502_11690</name>
    <name evidence="3" type="ORF">HS99_0007025</name>
</gene>
<dbReference type="SMART" id="SM00530">
    <property type="entry name" value="HTH_XRE"/>
    <property type="match status" value="1"/>
</dbReference>
<dbReference type="OrthoDB" id="4285266at2"/>
<dbReference type="AlphaFoldDB" id="A0A1E7N4N7"/>
<keyword evidence="4" id="KW-1185">Reference proteome</keyword>
<protein>
    <submittedName>
        <fullName evidence="2">Transcriptional regulator</fullName>
    </submittedName>
</protein>
<dbReference type="InterPro" id="IPR001387">
    <property type="entry name" value="Cro/C1-type_HTH"/>
</dbReference>
<accession>A0A8H9HJH6</accession>
<evidence type="ECO:0000313" key="2">
    <source>
        <dbReference type="EMBL" id="GGU62542.1"/>
    </source>
</evidence>
<reference evidence="3 4" key="2">
    <citation type="submission" date="2014-07" db="EMBL/GenBank/DDBJ databases">
        <authorList>
            <person name="Zhang J.E."/>
            <person name="Yang H."/>
            <person name="Guo J."/>
            <person name="Deng Z."/>
            <person name="Luo H."/>
            <person name="Luo M."/>
            <person name="Zhao B."/>
        </authorList>
    </citation>
    <scope>NUCLEOTIDE SEQUENCE [LARGE SCALE GENOMIC DNA]</scope>
    <source>
        <strain evidence="3">ATCC 10762</strain>
        <strain evidence="4">ATCC 10762 / DSM 40127 / CCM 3239 / JCM 4008 / LMG 5968 / NBRC 12843 / NCIMB 8234 / A-377</strain>
    </source>
</reference>
<dbReference type="Pfam" id="PF13560">
    <property type="entry name" value="HTH_31"/>
    <property type="match status" value="1"/>
</dbReference>
<dbReference type="Proteomes" id="UP000037395">
    <property type="component" value="Unassembled WGS sequence"/>
</dbReference>
<comment type="caution">
    <text evidence="3">The sequence shown here is derived from an EMBL/GenBank/DDBJ whole genome shotgun (WGS) entry which is preliminary data.</text>
</comment>
<dbReference type="GeneID" id="97484337"/>
<evidence type="ECO:0000259" key="1">
    <source>
        <dbReference type="PROSITE" id="PS50943"/>
    </source>
</evidence>
<reference evidence="3" key="3">
    <citation type="submission" date="2016-08" db="EMBL/GenBank/DDBJ databases">
        <title>Sequencing, Assembly and Comparative Genomics of S. aureofaciens ATCC 10762.</title>
        <authorList>
            <person name="Gradnigo J.S."/>
            <person name="Johnson N."/>
            <person name="Somerville G.A."/>
        </authorList>
    </citation>
    <scope>NUCLEOTIDE SEQUENCE [LARGE SCALE GENOMIC DNA]</scope>
    <source>
        <strain evidence="3">ATCC 10762</strain>
    </source>
</reference>
<dbReference type="RefSeq" id="WP_030551173.1">
    <property type="nucleotide sequence ID" value="NZ_BMUB01000002.1"/>
</dbReference>
<dbReference type="CDD" id="cd00093">
    <property type="entry name" value="HTH_XRE"/>
    <property type="match status" value="1"/>
</dbReference>
<dbReference type="KEGG" id="kau:B6264_19795"/>
<reference evidence="4" key="4">
    <citation type="submission" date="2016-08" db="EMBL/GenBank/DDBJ databases">
        <title>Sequencing, assembly and comparative genomics of S. aureofaciens ATCC 10762.</title>
        <authorList>
            <person name="Gradnigo J.S."/>
            <person name="Johnson N."/>
            <person name="Somerville G.A."/>
        </authorList>
    </citation>
    <scope>NUCLEOTIDE SEQUENCE [LARGE SCALE GENOMIC DNA]</scope>
    <source>
        <strain evidence="4">ATCC 10762 / DSM 40127 / CCM 3239 / JCM 4008 / LMG 5968 / NBRC 12843 / NCIMB 8234 / A-377</strain>
    </source>
</reference>
<dbReference type="InterPro" id="IPR010982">
    <property type="entry name" value="Lambda_DNA-bd_dom_sf"/>
</dbReference>
<dbReference type="GO" id="GO:0003677">
    <property type="term" value="F:DNA binding"/>
    <property type="evidence" value="ECO:0007669"/>
    <property type="project" value="InterPro"/>
</dbReference>
<reference evidence="2" key="1">
    <citation type="journal article" date="2014" name="Int. J. Syst. Evol. Microbiol.">
        <title>Complete genome sequence of Corynebacterium casei LMG S-19264T (=DSM 44701T), isolated from a smear-ripened cheese.</title>
        <authorList>
            <consortium name="US DOE Joint Genome Institute (JGI-PGF)"/>
            <person name="Walter F."/>
            <person name="Albersmeier A."/>
            <person name="Kalinowski J."/>
            <person name="Ruckert C."/>
        </authorList>
    </citation>
    <scope>NUCLEOTIDE SEQUENCE</scope>
    <source>
        <strain evidence="2">JCM 4434</strain>
    </source>
</reference>
<dbReference type="PROSITE" id="PS50943">
    <property type="entry name" value="HTH_CROC1"/>
    <property type="match status" value="1"/>
</dbReference>
<reference evidence="2" key="5">
    <citation type="submission" date="2020-09" db="EMBL/GenBank/DDBJ databases">
        <authorList>
            <person name="Sun Q."/>
            <person name="Ohkuma M."/>
        </authorList>
    </citation>
    <scope>NUCLEOTIDE SEQUENCE</scope>
    <source>
        <strain evidence="2">JCM 4434</strain>
    </source>
</reference>
<dbReference type="Proteomes" id="UP000610124">
    <property type="component" value="Unassembled WGS sequence"/>
</dbReference>
<organism evidence="3 4">
    <name type="scientific">Kitasatospora aureofaciens</name>
    <name type="common">Streptomyces aureofaciens</name>
    <dbReference type="NCBI Taxonomy" id="1894"/>
    <lineage>
        <taxon>Bacteria</taxon>
        <taxon>Bacillati</taxon>
        <taxon>Actinomycetota</taxon>
        <taxon>Actinomycetes</taxon>
        <taxon>Kitasatosporales</taxon>
        <taxon>Streptomycetaceae</taxon>
        <taxon>Kitasatospora</taxon>
    </lineage>
</organism>
<dbReference type="EMBL" id="JPRF03000032">
    <property type="protein sequence ID" value="OEV35658.1"/>
    <property type="molecule type" value="Genomic_DNA"/>
</dbReference>
<feature type="domain" description="HTH cro/C1-type" evidence="1">
    <location>
        <begin position="15"/>
        <end position="70"/>
    </location>
</feature>
<name>A0A1E7N4N7_KITAU</name>
<dbReference type="SUPFAM" id="SSF47413">
    <property type="entry name" value="lambda repressor-like DNA-binding domains"/>
    <property type="match status" value="1"/>
</dbReference>
<dbReference type="Pfam" id="PF19054">
    <property type="entry name" value="DUF5753"/>
    <property type="match status" value="1"/>
</dbReference>
<dbReference type="InterPro" id="IPR043917">
    <property type="entry name" value="DUF5753"/>
</dbReference>
<evidence type="ECO:0000313" key="4">
    <source>
        <dbReference type="Proteomes" id="UP000037395"/>
    </source>
</evidence>